<feature type="region of interest" description="Disordered" evidence="1">
    <location>
        <begin position="243"/>
        <end position="287"/>
    </location>
</feature>
<dbReference type="OrthoDB" id="3266324at2"/>
<dbReference type="Proteomes" id="UP000269542">
    <property type="component" value="Chromosome"/>
</dbReference>
<evidence type="ECO:0000259" key="3">
    <source>
        <dbReference type="Pfam" id="PF20372"/>
    </source>
</evidence>
<keyword evidence="2" id="KW-0472">Membrane</keyword>
<evidence type="ECO:0000313" key="4">
    <source>
        <dbReference type="EMBL" id="VEI13077.1"/>
    </source>
</evidence>
<reference evidence="4 5" key="1">
    <citation type="submission" date="2018-12" db="EMBL/GenBank/DDBJ databases">
        <authorList>
            <consortium name="Pathogen Informatics"/>
        </authorList>
    </citation>
    <scope>NUCLEOTIDE SEQUENCE [LARGE SCALE GENOMIC DNA]</scope>
    <source>
        <strain evidence="4 5">NCTC13354</strain>
    </source>
</reference>
<dbReference type="InterPro" id="IPR046608">
    <property type="entry name" value="DUF6667"/>
</dbReference>
<name>A0A3S4UYM7_9ACTO</name>
<dbReference type="EMBL" id="LR134476">
    <property type="protein sequence ID" value="VEI13077.1"/>
    <property type="molecule type" value="Genomic_DNA"/>
</dbReference>
<dbReference type="AlphaFoldDB" id="A0A3S4UYM7"/>
<protein>
    <recommendedName>
        <fullName evidence="3">DUF6667 domain-containing protein</fullName>
    </recommendedName>
</protein>
<proteinExistence type="predicted"/>
<feature type="compositionally biased region" description="Basic and acidic residues" evidence="1">
    <location>
        <begin position="307"/>
        <end position="319"/>
    </location>
</feature>
<evidence type="ECO:0000256" key="1">
    <source>
        <dbReference type="SAM" id="MobiDB-lite"/>
    </source>
</evidence>
<feature type="transmembrane region" description="Helical" evidence="2">
    <location>
        <begin position="6"/>
        <end position="24"/>
    </location>
</feature>
<feature type="region of interest" description="Disordered" evidence="1">
    <location>
        <begin position="300"/>
        <end position="358"/>
    </location>
</feature>
<sequence length="358" mass="39084">MGIEGAVLAIGVLLLLAYVIPHIARSRAVLADAPIGDKYSEDMRIITGRTLRKTSGEHGRIFTMERTMSTPQQRGKRGPDAAKMRAVARDRARARARIAQRNAARQRVLFGAAVLIAITVVVWILAVATSFPAGFAIALTALDGLYLVGAGMAVSQWSKLDEEDSQRISRANQALRSVKARQRKRFKADDAERAVVARKAERVESRDRGVESGEQRVEAPSDLKNKQVEPAGVQADVDNVQASQERTQVRHKQVEREEPKVRPAAHVPAASVDTDSRAQAPSYTLKPEIQRRVVKPYEAPAAAEADVPYRPKRVGERMGGEPVQAAHSASEMTGAEELRQDVLGGGSTLDALLDRRRA</sequence>
<dbReference type="Pfam" id="PF20372">
    <property type="entry name" value="DUF6667"/>
    <property type="match status" value="1"/>
</dbReference>
<feature type="domain" description="DUF6667" evidence="3">
    <location>
        <begin position="180"/>
        <end position="323"/>
    </location>
</feature>
<feature type="compositionally biased region" description="Basic and acidic residues" evidence="1">
    <location>
        <begin position="252"/>
        <end position="261"/>
    </location>
</feature>
<accession>A0A3S4UYM7</accession>
<keyword evidence="2" id="KW-1133">Transmembrane helix</keyword>
<keyword evidence="5" id="KW-1185">Reference proteome</keyword>
<keyword evidence="2" id="KW-0812">Transmembrane</keyword>
<evidence type="ECO:0000256" key="2">
    <source>
        <dbReference type="SAM" id="Phobius"/>
    </source>
</evidence>
<feature type="region of interest" description="Disordered" evidence="1">
    <location>
        <begin position="198"/>
        <end position="231"/>
    </location>
</feature>
<feature type="transmembrane region" description="Helical" evidence="2">
    <location>
        <begin position="108"/>
        <end position="128"/>
    </location>
</feature>
<evidence type="ECO:0000313" key="5">
    <source>
        <dbReference type="Proteomes" id="UP000269542"/>
    </source>
</evidence>
<dbReference type="KEGG" id="tbw:NCTC13354_00778"/>
<dbReference type="RefSeq" id="WP_126416226.1">
    <property type="nucleotide sequence ID" value="NZ_LR134476.1"/>
</dbReference>
<gene>
    <name evidence="4" type="ORF">NCTC13354_00778</name>
</gene>
<feature type="compositionally biased region" description="Basic and acidic residues" evidence="1">
    <location>
        <begin position="198"/>
        <end position="227"/>
    </location>
</feature>
<organism evidence="4 5">
    <name type="scientific">Trueperella bialowiezensis</name>
    <dbReference type="NCBI Taxonomy" id="312285"/>
    <lineage>
        <taxon>Bacteria</taxon>
        <taxon>Bacillati</taxon>
        <taxon>Actinomycetota</taxon>
        <taxon>Actinomycetes</taxon>
        <taxon>Actinomycetales</taxon>
        <taxon>Actinomycetaceae</taxon>
        <taxon>Trueperella</taxon>
    </lineage>
</organism>